<keyword evidence="8" id="KW-1185">Reference proteome</keyword>
<dbReference type="GeneID" id="83215279"/>
<organism evidence="7 8">
    <name type="scientific">Lichtheimia ornata</name>
    <dbReference type="NCBI Taxonomy" id="688661"/>
    <lineage>
        <taxon>Eukaryota</taxon>
        <taxon>Fungi</taxon>
        <taxon>Fungi incertae sedis</taxon>
        <taxon>Mucoromycota</taxon>
        <taxon>Mucoromycotina</taxon>
        <taxon>Mucoromycetes</taxon>
        <taxon>Mucorales</taxon>
        <taxon>Lichtheimiaceae</taxon>
        <taxon>Lichtheimia</taxon>
    </lineage>
</organism>
<dbReference type="InterPro" id="IPR032143">
    <property type="entry name" value="BORCS7"/>
</dbReference>
<evidence type="ECO:0000256" key="5">
    <source>
        <dbReference type="ARBA" id="ARBA00023228"/>
    </source>
</evidence>
<dbReference type="Pfam" id="PF16088">
    <property type="entry name" value="BORCS7"/>
    <property type="match status" value="1"/>
</dbReference>
<proteinExistence type="inferred from homology"/>
<evidence type="ECO:0000256" key="6">
    <source>
        <dbReference type="SAM" id="MobiDB-lite"/>
    </source>
</evidence>
<dbReference type="Proteomes" id="UP001234581">
    <property type="component" value="Unassembled WGS sequence"/>
</dbReference>
<comment type="similarity">
    <text evidence="2">Belongs to the BORCS7 family.</text>
</comment>
<comment type="caution">
    <text evidence="7">The sequence shown here is derived from an EMBL/GenBank/DDBJ whole genome shotgun (WGS) entry which is preliminary data.</text>
</comment>
<comment type="subcellular location">
    <subcellularLocation>
        <location evidence="1">Lysosome membrane</location>
    </subcellularLocation>
</comment>
<gene>
    <name evidence="7" type="ORF">O0I10_007872</name>
</gene>
<evidence type="ECO:0000256" key="3">
    <source>
        <dbReference type="ARBA" id="ARBA00022295"/>
    </source>
</evidence>
<keyword evidence="5" id="KW-0458">Lysosome</keyword>
<dbReference type="AlphaFoldDB" id="A0AAD7V0P0"/>
<evidence type="ECO:0000313" key="8">
    <source>
        <dbReference type="Proteomes" id="UP001234581"/>
    </source>
</evidence>
<sequence>MPVSPPVPSPSSSSLSFKSIERDECHSRADKTMDEWSDCLKMMLKYSDPRDDFQKTLKRFTQVDGHAKNTKQSLEKANQALDQLLEKRQGILGSIKTLQETQRKLELQQQHPIIKTTIDS</sequence>
<keyword evidence="4" id="KW-0472">Membrane</keyword>
<evidence type="ECO:0000313" key="7">
    <source>
        <dbReference type="EMBL" id="KAJ8656549.1"/>
    </source>
</evidence>
<dbReference type="RefSeq" id="XP_058341462.1">
    <property type="nucleotide sequence ID" value="XM_058487884.1"/>
</dbReference>
<accession>A0AAD7V0P0</accession>
<reference evidence="7 8" key="1">
    <citation type="submission" date="2023-03" db="EMBL/GenBank/DDBJ databases">
        <title>Genome sequence of Lichtheimia ornata CBS 291.66.</title>
        <authorList>
            <person name="Mohabir J.T."/>
            <person name="Shea T.P."/>
            <person name="Kurbessoian T."/>
            <person name="Berby B."/>
            <person name="Fontaine J."/>
            <person name="Livny J."/>
            <person name="Gnirke A."/>
            <person name="Stajich J.E."/>
            <person name="Cuomo C.A."/>
        </authorList>
    </citation>
    <scope>NUCLEOTIDE SEQUENCE [LARGE SCALE GENOMIC DNA]</scope>
    <source>
        <strain evidence="7">CBS 291.66</strain>
    </source>
</reference>
<feature type="region of interest" description="Disordered" evidence="6">
    <location>
        <begin position="1"/>
        <end position="20"/>
    </location>
</feature>
<evidence type="ECO:0000256" key="4">
    <source>
        <dbReference type="ARBA" id="ARBA00023136"/>
    </source>
</evidence>
<name>A0AAD7V0P0_9FUNG</name>
<evidence type="ECO:0000256" key="1">
    <source>
        <dbReference type="ARBA" id="ARBA00004656"/>
    </source>
</evidence>
<evidence type="ECO:0000256" key="2">
    <source>
        <dbReference type="ARBA" id="ARBA00005433"/>
    </source>
</evidence>
<dbReference type="EMBL" id="JARTCD010000039">
    <property type="protein sequence ID" value="KAJ8656549.1"/>
    <property type="molecule type" value="Genomic_DNA"/>
</dbReference>
<protein>
    <recommendedName>
        <fullName evidence="3">BLOC-1-related complex subunit 7</fullName>
    </recommendedName>
</protein>